<name>A0A8D8VHT9_9HEMI</name>
<dbReference type="GO" id="GO:0005829">
    <property type="term" value="C:cytosol"/>
    <property type="evidence" value="ECO:0007669"/>
    <property type="project" value="TreeGrafter"/>
</dbReference>
<dbReference type="PROSITE" id="PS00584">
    <property type="entry name" value="PFKB_KINASES_2"/>
    <property type="match status" value="1"/>
</dbReference>
<evidence type="ECO:0000256" key="11">
    <source>
        <dbReference type="RuleBase" id="RU368116"/>
    </source>
</evidence>
<evidence type="ECO:0000256" key="4">
    <source>
        <dbReference type="ARBA" id="ARBA00022679"/>
    </source>
</evidence>
<dbReference type="PRINTS" id="PR00989">
    <property type="entry name" value="ADENOKINASE"/>
</dbReference>
<keyword evidence="5 11" id="KW-0660">Purine salvage</keyword>
<dbReference type="UniPathway" id="UPA00588">
    <property type="reaction ID" value="UER00659"/>
</dbReference>
<dbReference type="EMBL" id="HBUF01301371">
    <property type="protein sequence ID" value="CAG6691177.1"/>
    <property type="molecule type" value="Transcribed_RNA"/>
</dbReference>
<dbReference type="FunFam" id="3.30.1110.10:FF:000001">
    <property type="entry name" value="Adenosine kinase a"/>
    <property type="match status" value="1"/>
</dbReference>
<feature type="active site" description="Proton acceptor" evidence="10">
    <location>
        <position position="300"/>
    </location>
</feature>
<dbReference type="EC" id="2.7.1.20" evidence="3 11"/>
<comment type="cofactor">
    <cofactor evidence="11">
        <name>Mg(2+)</name>
        <dbReference type="ChEBI" id="CHEBI:18420"/>
    </cofactor>
    <text evidence="11">Binds 3 Mg(2+) ions per subunit.</text>
</comment>
<dbReference type="AlphaFoldDB" id="A0A8D8VHT9"/>
<dbReference type="PANTHER" id="PTHR45769:SF3">
    <property type="entry name" value="ADENOSINE KINASE"/>
    <property type="match status" value="1"/>
</dbReference>
<accession>A0A8D8VHT9</accession>
<dbReference type="EMBL" id="HBUF01159608">
    <property type="protein sequence ID" value="CAG6649747.1"/>
    <property type="molecule type" value="Transcribed_RNA"/>
</dbReference>
<dbReference type="GO" id="GO:0005524">
    <property type="term" value="F:ATP binding"/>
    <property type="evidence" value="ECO:0007669"/>
    <property type="project" value="UniProtKB-UniRule"/>
</dbReference>
<keyword evidence="7 11" id="KW-0418">Kinase</keyword>
<dbReference type="EMBL" id="HBUF01159609">
    <property type="protein sequence ID" value="CAG6649748.1"/>
    <property type="molecule type" value="Transcribed_RNA"/>
</dbReference>
<proteinExistence type="inferred from homology"/>
<dbReference type="InterPro" id="IPR029056">
    <property type="entry name" value="Ribokinase-like"/>
</dbReference>
<dbReference type="FunFam" id="3.40.1190.20:FF:000006">
    <property type="entry name" value="Adenosine kinase 2"/>
    <property type="match status" value="1"/>
</dbReference>
<dbReference type="GO" id="GO:0004001">
    <property type="term" value="F:adenosine kinase activity"/>
    <property type="evidence" value="ECO:0007669"/>
    <property type="project" value="UniProtKB-UniRule"/>
</dbReference>
<dbReference type="Gene3D" id="3.30.1110.10">
    <property type="match status" value="1"/>
</dbReference>
<dbReference type="GO" id="GO:0006169">
    <property type="term" value="P:adenosine salvage"/>
    <property type="evidence" value="ECO:0007669"/>
    <property type="project" value="UniProtKB-ARBA"/>
</dbReference>
<feature type="domain" description="Carbohydrate kinase PfkB" evidence="12">
    <location>
        <begin position="28"/>
        <end position="338"/>
    </location>
</feature>
<evidence type="ECO:0000256" key="2">
    <source>
        <dbReference type="ARBA" id="ARBA00010688"/>
    </source>
</evidence>
<evidence type="ECO:0000256" key="9">
    <source>
        <dbReference type="ARBA" id="ARBA00022842"/>
    </source>
</evidence>
<comment type="pathway">
    <text evidence="1 11">Purine metabolism; AMP biosynthesis via salvage pathway; AMP from adenosine: step 1/1.</text>
</comment>
<dbReference type="GO" id="GO:0006144">
    <property type="term" value="P:purine nucleobase metabolic process"/>
    <property type="evidence" value="ECO:0007669"/>
    <property type="project" value="TreeGrafter"/>
</dbReference>
<evidence type="ECO:0000256" key="6">
    <source>
        <dbReference type="ARBA" id="ARBA00022741"/>
    </source>
</evidence>
<evidence type="ECO:0000256" key="5">
    <source>
        <dbReference type="ARBA" id="ARBA00022726"/>
    </source>
</evidence>
<evidence type="ECO:0000256" key="1">
    <source>
        <dbReference type="ARBA" id="ARBA00004801"/>
    </source>
</evidence>
<evidence type="ECO:0000256" key="10">
    <source>
        <dbReference type="PIRSR" id="PIRSR601805-1"/>
    </source>
</evidence>
<dbReference type="GO" id="GO:0005634">
    <property type="term" value="C:nucleus"/>
    <property type="evidence" value="ECO:0007669"/>
    <property type="project" value="UniProtKB-SubCell"/>
</dbReference>
<dbReference type="GO" id="GO:0044209">
    <property type="term" value="P:AMP salvage"/>
    <property type="evidence" value="ECO:0007669"/>
    <property type="project" value="UniProtKB-UniRule"/>
</dbReference>
<protein>
    <recommendedName>
        <fullName evidence="3 11">Adenosine kinase</fullName>
        <shortName evidence="11">AK</shortName>
        <ecNumber evidence="3 11">2.7.1.20</ecNumber>
    </recommendedName>
    <alternativeName>
        <fullName evidence="11">Adenosine 5'-phosphotransferase</fullName>
    </alternativeName>
</protein>
<evidence type="ECO:0000256" key="8">
    <source>
        <dbReference type="ARBA" id="ARBA00022840"/>
    </source>
</evidence>
<comment type="similarity">
    <text evidence="2 11">Belongs to the carbohydrate kinase PfkB family.</text>
</comment>
<comment type="catalytic activity">
    <reaction evidence="11">
        <text>adenosine + ATP = AMP + ADP + H(+)</text>
        <dbReference type="Rhea" id="RHEA:20824"/>
        <dbReference type="ChEBI" id="CHEBI:15378"/>
        <dbReference type="ChEBI" id="CHEBI:16335"/>
        <dbReference type="ChEBI" id="CHEBI:30616"/>
        <dbReference type="ChEBI" id="CHEBI:456215"/>
        <dbReference type="ChEBI" id="CHEBI:456216"/>
        <dbReference type="EC" id="2.7.1.20"/>
    </reaction>
</comment>
<dbReference type="Pfam" id="PF00294">
    <property type="entry name" value="PfkB"/>
    <property type="match status" value="1"/>
</dbReference>
<sequence>MADVREGILLGMGNPLLDISATVDISFLEKYGLKPNDAILADDKHKDLYEDLINNYKVDYIAGGSTQNTLRVAQWLIQKPKVAVFMGSVGKDKYSDILESKASEHGLVVKYQYQDKEPTGTCAVLITDNGKARSLVANLAAANCFTPDHLQVPENNKLVQNAEFYYVSGFFLTVSPETILEVAKVALAKDRLFLMNLSAPFICEIFNKQQMQMMPYVDILFGNETEAAAFAKQQNFQTEDLHEIALKISNLPKQNANRERIAIITQGDKPIILSQNGKITEFPVERLAADQVVDTNGAGDSFVGGFLSQLVRGEPLSVCIDCGVWAAQQIIQVSGCTLIDKPKYKPNSST</sequence>
<dbReference type="CDD" id="cd01168">
    <property type="entry name" value="adenosine_kinase"/>
    <property type="match status" value="1"/>
</dbReference>
<comment type="function">
    <text evidence="11">ATP dependent phosphorylation of adenosine and other related nucleoside analogs to monophosphate derivatives.</text>
</comment>
<keyword evidence="11" id="KW-0539">Nucleus</keyword>
<evidence type="ECO:0000256" key="3">
    <source>
        <dbReference type="ARBA" id="ARBA00012119"/>
    </source>
</evidence>
<dbReference type="InterPro" id="IPR002173">
    <property type="entry name" value="Carboh/pur_kinase_PfkB_CS"/>
</dbReference>
<dbReference type="InterPro" id="IPR001805">
    <property type="entry name" value="Adenokinase"/>
</dbReference>
<dbReference type="Gene3D" id="3.40.1190.20">
    <property type="match status" value="1"/>
</dbReference>
<dbReference type="EMBL" id="HBUF01362551">
    <property type="protein sequence ID" value="CAG6721690.1"/>
    <property type="molecule type" value="Transcribed_RNA"/>
</dbReference>
<keyword evidence="9 11" id="KW-0460">Magnesium</keyword>
<dbReference type="SUPFAM" id="SSF53613">
    <property type="entry name" value="Ribokinase-like"/>
    <property type="match status" value="1"/>
</dbReference>
<keyword evidence="8 11" id="KW-0067">ATP-binding</keyword>
<evidence type="ECO:0000313" key="13">
    <source>
        <dbReference type="EMBL" id="CAG6721691.1"/>
    </source>
</evidence>
<evidence type="ECO:0000256" key="7">
    <source>
        <dbReference type="ARBA" id="ARBA00022777"/>
    </source>
</evidence>
<comment type="subcellular location">
    <subcellularLocation>
        <location evidence="11">Nucleus</location>
    </subcellularLocation>
</comment>
<dbReference type="PANTHER" id="PTHR45769">
    <property type="entry name" value="ADENOSINE KINASE"/>
    <property type="match status" value="1"/>
</dbReference>
<keyword evidence="6 11" id="KW-0547">Nucleotide-binding</keyword>
<dbReference type="EMBL" id="HBUF01362552">
    <property type="protein sequence ID" value="CAG6721691.1"/>
    <property type="molecule type" value="Transcribed_RNA"/>
</dbReference>
<organism evidence="13">
    <name type="scientific">Cacopsylla melanoneura</name>
    <dbReference type="NCBI Taxonomy" id="428564"/>
    <lineage>
        <taxon>Eukaryota</taxon>
        <taxon>Metazoa</taxon>
        <taxon>Ecdysozoa</taxon>
        <taxon>Arthropoda</taxon>
        <taxon>Hexapoda</taxon>
        <taxon>Insecta</taxon>
        <taxon>Pterygota</taxon>
        <taxon>Neoptera</taxon>
        <taxon>Paraneoptera</taxon>
        <taxon>Hemiptera</taxon>
        <taxon>Sternorrhyncha</taxon>
        <taxon>Psylloidea</taxon>
        <taxon>Psyllidae</taxon>
        <taxon>Psyllinae</taxon>
        <taxon>Cacopsylla</taxon>
    </lineage>
</organism>
<dbReference type="InterPro" id="IPR011611">
    <property type="entry name" value="PfkB_dom"/>
</dbReference>
<comment type="subunit">
    <text evidence="11">Monomer.</text>
</comment>
<reference evidence="13" key="1">
    <citation type="submission" date="2021-05" db="EMBL/GenBank/DDBJ databases">
        <authorList>
            <person name="Alioto T."/>
            <person name="Alioto T."/>
            <person name="Gomez Garrido J."/>
        </authorList>
    </citation>
    <scope>NUCLEOTIDE SEQUENCE</scope>
</reference>
<evidence type="ECO:0000259" key="12">
    <source>
        <dbReference type="Pfam" id="PF00294"/>
    </source>
</evidence>
<keyword evidence="4 11" id="KW-0808">Transferase</keyword>